<reference evidence="1 2" key="1">
    <citation type="submission" date="2020-01" db="EMBL/GenBank/DDBJ databases">
        <title>Aspergillus terreus IFO 6365 whole genome shotgun sequence.</title>
        <authorList>
            <person name="Kanamasa S."/>
            <person name="Takahashi H."/>
        </authorList>
    </citation>
    <scope>NUCLEOTIDE SEQUENCE [LARGE SCALE GENOMIC DNA]</scope>
    <source>
        <strain evidence="1 2">IFO 6365</strain>
    </source>
</reference>
<dbReference type="InterPro" id="IPR016181">
    <property type="entry name" value="Acyl_CoA_acyltransferase"/>
</dbReference>
<accession>A0A5M3YS07</accession>
<sequence>MTPLTSSTTNIVLAEKQRNSRPSPFVTINLYSGRDLLEQPVLPELREVINASYRDHITKNKNVDRLQADTQIVDEIGDSGFTAVAMTLTEIVGTASVKPWVPNSEGIIWKPSGYYEGKSAEEAILMHSSSLSSHTSSAGADSCKGDFEIFLVAVKPGVEYRKRGIAESLVKVCEDELKRRFEACAGQNLEKSSLRIMLKVVSEINGSYWLKKGFRVVGECWCPPFTWDLEKAFILWAMRRDMSIY</sequence>
<keyword evidence="1" id="KW-0012">Acyltransferase</keyword>
<dbReference type="SUPFAM" id="SSF55729">
    <property type="entry name" value="Acyl-CoA N-acyltransferases (Nat)"/>
    <property type="match status" value="1"/>
</dbReference>
<proteinExistence type="predicted"/>
<evidence type="ECO:0000313" key="1">
    <source>
        <dbReference type="EMBL" id="GFF15498.1"/>
    </source>
</evidence>
<dbReference type="GO" id="GO:0016746">
    <property type="term" value="F:acyltransferase activity"/>
    <property type="evidence" value="ECO:0007669"/>
    <property type="project" value="UniProtKB-KW"/>
</dbReference>
<keyword evidence="1" id="KW-0808">Transferase</keyword>
<dbReference type="Gene3D" id="3.40.630.30">
    <property type="match status" value="1"/>
</dbReference>
<evidence type="ECO:0000313" key="2">
    <source>
        <dbReference type="Proteomes" id="UP000452235"/>
    </source>
</evidence>
<dbReference type="EMBL" id="BLJY01000004">
    <property type="protein sequence ID" value="GFF15498.1"/>
    <property type="molecule type" value="Genomic_DNA"/>
</dbReference>
<name>A0A5M3YS07_ASPTE</name>
<protein>
    <submittedName>
        <fullName evidence="1">Acyl-CoA N-acyltransferase</fullName>
    </submittedName>
</protein>
<dbReference type="OrthoDB" id="3794209at2759"/>
<keyword evidence="2" id="KW-1185">Reference proteome</keyword>
<gene>
    <name evidence="1" type="ORF">ATEIFO6365_0004061700</name>
</gene>
<comment type="caution">
    <text evidence="1">The sequence shown here is derived from an EMBL/GenBank/DDBJ whole genome shotgun (WGS) entry which is preliminary data.</text>
</comment>
<dbReference type="AlphaFoldDB" id="A0A5M3YS07"/>
<organism evidence="1 2">
    <name type="scientific">Aspergillus terreus</name>
    <dbReference type="NCBI Taxonomy" id="33178"/>
    <lineage>
        <taxon>Eukaryota</taxon>
        <taxon>Fungi</taxon>
        <taxon>Dikarya</taxon>
        <taxon>Ascomycota</taxon>
        <taxon>Pezizomycotina</taxon>
        <taxon>Eurotiomycetes</taxon>
        <taxon>Eurotiomycetidae</taxon>
        <taxon>Eurotiales</taxon>
        <taxon>Aspergillaceae</taxon>
        <taxon>Aspergillus</taxon>
        <taxon>Aspergillus subgen. Circumdati</taxon>
    </lineage>
</organism>
<dbReference type="Proteomes" id="UP000452235">
    <property type="component" value="Unassembled WGS sequence"/>
</dbReference>
<dbReference type="CDD" id="cd04301">
    <property type="entry name" value="NAT_SF"/>
    <property type="match status" value="1"/>
</dbReference>